<sequence length="86" mass="9608">MPATIRIWSGSCYQSILPTHMVSRILLFDTFRLVVVRILEIKSVPGQTTIFANIERCHPAACVYHAARNDSVNDDLPPTYDSCAAE</sequence>
<evidence type="ECO:0000313" key="2">
    <source>
        <dbReference type="Proteomes" id="UP000499080"/>
    </source>
</evidence>
<name>A0A4Y2CRU4_ARAVE</name>
<dbReference type="AlphaFoldDB" id="A0A4Y2CRU4"/>
<evidence type="ECO:0000313" key="1">
    <source>
        <dbReference type="EMBL" id="GBM07182.1"/>
    </source>
</evidence>
<proteinExistence type="predicted"/>
<organism evidence="1 2">
    <name type="scientific">Araneus ventricosus</name>
    <name type="common">Orbweaver spider</name>
    <name type="synonym">Epeira ventricosa</name>
    <dbReference type="NCBI Taxonomy" id="182803"/>
    <lineage>
        <taxon>Eukaryota</taxon>
        <taxon>Metazoa</taxon>
        <taxon>Ecdysozoa</taxon>
        <taxon>Arthropoda</taxon>
        <taxon>Chelicerata</taxon>
        <taxon>Arachnida</taxon>
        <taxon>Araneae</taxon>
        <taxon>Araneomorphae</taxon>
        <taxon>Entelegynae</taxon>
        <taxon>Araneoidea</taxon>
        <taxon>Araneidae</taxon>
        <taxon>Araneus</taxon>
    </lineage>
</organism>
<dbReference type="Proteomes" id="UP000499080">
    <property type="component" value="Unassembled WGS sequence"/>
</dbReference>
<protein>
    <submittedName>
        <fullName evidence="1">Uncharacterized protein</fullName>
    </submittedName>
</protein>
<comment type="caution">
    <text evidence="1">The sequence shown here is derived from an EMBL/GenBank/DDBJ whole genome shotgun (WGS) entry which is preliminary data.</text>
</comment>
<keyword evidence="2" id="KW-1185">Reference proteome</keyword>
<accession>A0A4Y2CRU4</accession>
<reference evidence="1 2" key="1">
    <citation type="journal article" date="2019" name="Sci. Rep.">
        <title>Orb-weaving spider Araneus ventricosus genome elucidates the spidroin gene catalogue.</title>
        <authorList>
            <person name="Kono N."/>
            <person name="Nakamura H."/>
            <person name="Ohtoshi R."/>
            <person name="Moran D.A.P."/>
            <person name="Shinohara A."/>
            <person name="Yoshida Y."/>
            <person name="Fujiwara M."/>
            <person name="Mori M."/>
            <person name="Tomita M."/>
            <person name="Arakawa K."/>
        </authorList>
    </citation>
    <scope>NUCLEOTIDE SEQUENCE [LARGE SCALE GENOMIC DNA]</scope>
</reference>
<dbReference type="EMBL" id="BGPR01000239">
    <property type="protein sequence ID" value="GBM07182.1"/>
    <property type="molecule type" value="Genomic_DNA"/>
</dbReference>
<gene>
    <name evidence="1" type="ORF">AVEN_15427_1</name>
</gene>